<comment type="caution">
    <text evidence="3">The sequence shown here is derived from an EMBL/GenBank/DDBJ whole genome shotgun (WGS) entry which is preliminary data.</text>
</comment>
<evidence type="ECO:0000313" key="4">
    <source>
        <dbReference type="Proteomes" id="UP001589870"/>
    </source>
</evidence>
<feature type="compositionally biased region" description="Low complexity" evidence="1">
    <location>
        <begin position="189"/>
        <end position="209"/>
    </location>
</feature>
<feature type="compositionally biased region" description="Low complexity" evidence="1">
    <location>
        <begin position="22"/>
        <end position="33"/>
    </location>
</feature>
<feature type="compositionally biased region" description="Low complexity" evidence="1">
    <location>
        <begin position="100"/>
        <end position="110"/>
    </location>
</feature>
<keyword evidence="4" id="KW-1185">Reference proteome</keyword>
<keyword evidence="2" id="KW-0812">Transmembrane</keyword>
<proteinExistence type="predicted"/>
<feature type="compositionally biased region" description="Gly residues" evidence="1">
    <location>
        <begin position="244"/>
        <end position="257"/>
    </location>
</feature>
<keyword evidence="2" id="KW-1133">Transmembrane helix</keyword>
<evidence type="ECO:0000256" key="1">
    <source>
        <dbReference type="SAM" id="MobiDB-lite"/>
    </source>
</evidence>
<organism evidence="3 4">
    <name type="scientific">Sphaerimonospora cavernae</name>
    <dbReference type="NCBI Taxonomy" id="1740611"/>
    <lineage>
        <taxon>Bacteria</taxon>
        <taxon>Bacillati</taxon>
        <taxon>Actinomycetota</taxon>
        <taxon>Actinomycetes</taxon>
        <taxon>Streptosporangiales</taxon>
        <taxon>Streptosporangiaceae</taxon>
        <taxon>Sphaerimonospora</taxon>
    </lineage>
</organism>
<feature type="compositionally biased region" description="Pro residues" evidence="1">
    <location>
        <begin position="223"/>
        <end position="234"/>
    </location>
</feature>
<gene>
    <name evidence="3" type="ORF">ACFHYQ_20800</name>
</gene>
<protein>
    <submittedName>
        <fullName evidence="3">Uncharacterized protein</fullName>
    </submittedName>
</protein>
<keyword evidence="2" id="KW-0472">Membrane</keyword>
<evidence type="ECO:0000313" key="3">
    <source>
        <dbReference type="EMBL" id="MFC0864734.1"/>
    </source>
</evidence>
<feature type="transmembrane region" description="Helical" evidence="2">
    <location>
        <begin position="266"/>
        <end position="287"/>
    </location>
</feature>
<feature type="region of interest" description="Disordered" evidence="1">
    <location>
        <begin position="1"/>
        <end position="257"/>
    </location>
</feature>
<reference evidence="3 4" key="1">
    <citation type="submission" date="2024-09" db="EMBL/GenBank/DDBJ databases">
        <authorList>
            <person name="Sun Q."/>
            <person name="Mori K."/>
        </authorList>
    </citation>
    <scope>NUCLEOTIDE SEQUENCE [LARGE SCALE GENOMIC DNA]</scope>
    <source>
        <strain evidence="3 4">TBRC 1851</strain>
    </source>
</reference>
<accession>A0ABV6U981</accession>
<sequence>MPGPPEFPAWPPRLPGEPDHPSPAAWPGAPAAAVTRPFGAPWPPPPSPAPTSPPPTSPAPTSHGDDQRHPQRGAEATSAGPPQAQVPPPDGAPALQPTDAAPSQSAAGAADTGSAHKSAHESARVTAHTTDSTDGIPIGVPAPRETPETRALPAGGGSPSDAPREVRPQASLQTPPGPIPAAAPPAGPMSPAVSQQGPPSGSPTPGSTPFAFTPVTPARAGKPSPPPGFGPAAPPSEATRGVPGVPGNGSPGAATTGGGGGGLRKLLLTACSVVVIGAIGTAAYFAYADQSAGSANGGTAGATVAPTADASAPDPDATSFPQQTGAASAILDSETTDPRTLTVSETFPEQKITLAGRTYRRVKVGITEKCEHVAAGAFARALEQHQCRRVVRATYVDGKREHAVTTGIAVLPSKEAALAVDQAKDLGGNVWFRGLDGSRASRADRVSISGGYAAGMVWGRYIVFSYATYADGHTPDDKDKTLAPISGAFRDHTAKVIEKRVTG</sequence>
<dbReference type="EMBL" id="JBHMQT010000044">
    <property type="protein sequence ID" value="MFC0864734.1"/>
    <property type="molecule type" value="Genomic_DNA"/>
</dbReference>
<name>A0ABV6U981_9ACTN</name>
<feature type="compositionally biased region" description="Pro residues" evidence="1">
    <location>
        <begin position="1"/>
        <end position="15"/>
    </location>
</feature>
<dbReference type="RefSeq" id="WP_394302803.1">
    <property type="nucleotide sequence ID" value="NZ_JBHMQT010000044.1"/>
</dbReference>
<evidence type="ECO:0000256" key="2">
    <source>
        <dbReference type="SAM" id="Phobius"/>
    </source>
</evidence>
<feature type="compositionally biased region" description="Pro residues" evidence="1">
    <location>
        <begin position="40"/>
        <end position="58"/>
    </location>
</feature>
<feature type="compositionally biased region" description="Pro residues" evidence="1">
    <location>
        <begin position="175"/>
        <end position="188"/>
    </location>
</feature>
<dbReference type="Proteomes" id="UP001589870">
    <property type="component" value="Unassembled WGS sequence"/>
</dbReference>